<gene>
    <name evidence="2" type="ORF">BST29_20930</name>
</gene>
<reference evidence="2 3" key="1">
    <citation type="submission" date="2017-02" db="EMBL/GenBank/DDBJ databases">
        <title>The new phylogeny of genus Mycobacterium.</title>
        <authorList>
            <person name="Tortoli E."/>
            <person name="Trovato A."/>
            <person name="Cirillo D.M."/>
        </authorList>
    </citation>
    <scope>NUCLEOTIDE SEQUENCE [LARGE SCALE GENOMIC DNA]</scope>
    <source>
        <strain evidence="2 3">IP1130001</strain>
    </source>
</reference>
<comment type="caution">
    <text evidence="2">The sequence shown here is derived from an EMBL/GenBank/DDBJ whole genome shotgun (WGS) entry which is preliminary data.</text>
</comment>
<evidence type="ECO:0000259" key="1">
    <source>
        <dbReference type="SMART" id="SM00829"/>
    </source>
</evidence>
<dbReference type="Proteomes" id="UP000243140">
    <property type="component" value="Unassembled WGS sequence"/>
</dbReference>
<dbReference type="Pfam" id="PF00107">
    <property type="entry name" value="ADH_zinc_N"/>
    <property type="match status" value="1"/>
</dbReference>
<evidence type="ECO:0000313" key="3">
    <source>
        <dbReference type="Proteomes" id="UP000243140"/>
    </source>
</evidence>
<dbReference type="Gene3D" id="3.40.50.720">
    <property type="entry name" value="NAD(P)-binding Rossmann-like Domain"/>
    <property type="match status" value="1"/>
</dbReference>
<organism evidence="2 3">
    <name type="scientific">Mycobacterium malmoense</name>
    <dbReference type="NCBI Taxonomy" id="1780"/>
    <lineage>
        <taxon>Bacteria</taxon>
        <taxon>Bacillati</taxon>
        <taxon>Actinomycetota</taxon>
        <taxon>Actinomycetes</taxon>
        <taxon>Mycobacteriales</taxon>
        <taxon>Mycobacteriaceae</taxon>
        <taxon>Mycobacterium</taxon>
    </lineage>
</organism>
<protein>
    <submittedName>
        <fullName evidence="2">Quinone oxidoreductase</fullName>
    </submittedName>
</protein>
<dbReference type="SMART" id="SM00829">
    <property type="entry name" value="PKS_ER"/>
    <property type="match status" value="1"/>
</dbReference>
<dbReference type="InterPro" id="IPR036291">
    <property type="entry name" value="NAD(P)-bd_dom_sf"/>
</dbReference>
<feature type="domain" description="Enoyl reductase (ER)" evidence="1">
    <location>
        <begin position="7"/>
        <end position="316"/>
    </location>
</feature>
<dbReference type="PANTHER" id="PTHR43677">
    <property type="entry name" value="SHORT-CHAIN DEHYDROGENASE/REDUCTASE"/>
    <property type="match status" value="1"/>
</dbReference>
<keyword evidence="3" id="KW-1185">Reference proteome</keyword>
<dbReference type="RefSeq" id="WP_071510902.1">
    <property type="nucleotide sequence ID" value="NZ_CP060015.1"/>
</dbReference>
<dbReference type="InterPro" id="IPR013149">
    <property type="entry name" value="ADH-like_C"/>
</dbReference>
<dbReference type="PANTHER" id="PTHR43677:SF11">
    <property type="entry name" value="ZINC-CONTAINING ALCOHOL DEHYDROGENASE"/>
    <property type="match status" value="1"/>
</dbReference>
<dbReference type="SUPFAM" id="SSF51735">
    <property type="entry name" value="NAD(P)-binding Rossmann-fold domains"/>
    <property type="match status" value="1"/>
</dbReference>
<dbReference type="Gene3D" id="3.90.180.10">
    <property type="entry name" value="Medium-chain alcohol dehydrogenases, catalytic domain"/>
    <property type="match status" value="2"/>
</dbReference>
<dbReference type="InterPro" id="IPR051397">
    <property type="entry name" value="Zn-ADH-like_protein"/>
</dbReference>
<dbReference type="EMBL" id="MVHV01000027">
    <property type="protein sequence ID" value="ORA78616.1"/>
    <property type="molecule type" value="Genomic_DNA"/>
</dbReference>
<name>A0ABX3SLY1_MYCMA</name>
<dbReference type="InterPro" id="IPR011032">
    <property type="entry name" value="GroES-like_sf"/>
</dbReference>
<dbReference type="SUPFAM" id="SSF50129">
    <property type="entry name" value="GroES-like"/>
    <property type="match status" value="1"/>
</dbReference>
<accession>A0ABX3SLY1</accession>
<dbReference type="InterPro" id="IPR020843">
    <property type="entry name" value="ER"/>
</dbReference>
<evidence type="ECO:0000313" key="2">
    <source>
        <dbReference type="EMBL" id="ORA78616.1"/>
    </source>
</evidence>
<proteinExistence type="predicted"/>
<sequence length="322" mass="33862">MHAAVVTAFDRPPAYREFPRPTPQTPDEILVDVVAVGLHPRVRSQADGSHYTSSGELPLVPGIDGVGRAPDGSLRYFVLPDTTMGAMAEQTVVDRRRSVVLPEGADPILVAAAMNPVMSAWIALRRRIEFEPGQTVLVLGATGSAGRMAVQVAKRLGASHVIGAGRDARRLSTLSGLGADATVRLDSASAVSDLARVARDVDVVIDYLWGPITAEVMTGIAIARNRSDPGKPLTWIEIGSVAGTSAEIPSAALRAIRLQIVGSGQGSVPISDILAELRTLAGEITGGTFKLDTRAVPLADVEAAWNDTASDQRIVITPSDWG</sequence>